<reference evidence="2" key="2">
    <citation type="journal article" date="2023" name="Science">
        <title>Genomic signatures of disease resistance in endangered staghorn corals.</title>
        <authorList>
            <person name="Vollmer S.V."/>
            <person name="Selwyn J.D."/>
            <person name="Despard B.A."/>
            <person name="Roesel C.L."/>
        </authorList>
    </citation>
    <scope>NUCLEOTIDE SEQUENCE</scope>
    <source>
        <strain evidence="2">K2</strain>
    </source>
</reference>
<reference evidence="2" key="1">
    <citation type="journal article" date="2023" name="G3 (Bethesda)">
        <title>Whole genome assembly and annotation of the endangered Caribbean coral Acropora cervicornis.</title>
        <authorList>
            <person name="Selwyn J.D."/>
            <person name="Vollmer S.V."/>
        </authorList>
    </citation>
    <scope>NUCLEOTIDE SEQUENCE</scope>
    <source>
        <strain evidence="2">K2</strain>
    </source>
</reference>
<evidence type="ECO:0000313" key="3">
    <source>
        <dbReference type="Proteomes" id="UP001249851"/>
    </source>
</evidence>
<accession>A0AAD9UYA5</accession>
<feature type="region of interest" description="Disordered" evidence="1">
    <location>
        <begin position="112"/>
        <end position="207"/>
    </location>
</feature>
<comment type="caution">
    <text evidence="2">The sequence shown here is derived from an EMBL/GenBank/DDBJ whole genome shotgun (WGS) entry which is preliminary data.</text>
</comment>
<feature type="compositionally biased region" description="Basic and acidic residues" evidence="1">
    <location>
        <begin position="67"/>
        <end position="78"/>
    </location>
</feature>
<proteinExistence type="predicted"/>
<feature type="compositionally biased region" description="Basic and acidic residues" evidence="1">
    <location>
        <begin position="91"/>
        <end position="100"/>
    </location>
</feature>
<feature type="compositionally biased region" description="Low complexity" evidence="1">
    <location>
        <begin position="197"/>
        <end position="207"/>
    </location>
</feature>
<dbReference type="EMBL" id="JARQWQ010000072">
    <property type="protein sequence ID" value="KAK2554177.1"/>
    <property type="molecule type" value="Genomic_DNA"/>
</dbReference>
<feature type="region of interest" description="Disordered" evidence="1">
    <location>
        <begin position="60"/>
        <end position="100"/>
    </location>
</feature>
<name>A0AAD9UYA5_ACRCE</name>
<feature type="compositionally biased region" description="Basic and acidic residues" evidence="1">
    <location>
        <begin position="128"/>
        <end position="160"/>
    </location>
</feature>
<gene>
    <name evidence="2" type="ORF">P5673_024535</name>
</gene>
<feature type="compositionally biased region" description="Acidic residues" evidence="1">
    <location>
        <begin position="1"/>
        <end position="10"/>
    </location>
</feature>
<evidence type="ECO:0000256" key="1">
    <source>
        <dbReference type="SAM" id="MobiDB-lite"/>
    </source>
</evidence>
<keyword evidence="3" id="KW-1185">Reference proteome</keyword>
<protein>
    <submittedName>
        <fullName evidence="2">Uncharacterized protein</fullName>
    </submittedName>
</protein>
<organism evidence="2 3">
    <name type="scientific">Acropora cervicornis</name>
    <name type="common">Staghorn coral</name>
    <dbReference type="NCBI Taxonomy" id="6130"/>
    <lineage>
        <taxon>Eukaryota</taxon>
        <taxon>Metazoa</taxon>
        <taxon>Cnidaria</taxon>
        <taxon>Anthozoa</taxon>
        <taxon>Hexacorallia</taxon>
        <taxon>Scleractinia</taxon>
        <taxon>Astrocoeniina</taxon>
        <taxon>Acroporidae</taxon>
        <taxon>Acropora</taxon>
    </lineage>
</organism>
<sequence length="611" mass="69563">MSENDQDLAESEQLSVCPYDSSQRSSVAEMENHLTECRGNVGEKAICPLNDKHTIFTPEMDYQSVRCPEKPRESDKRRQNGGKFESNLAARPEKSSEKFSAETAFSFEPFEATTTGCESGPRFVGGRRNSDSFNRETHHSYADDIRTSSDLESNGEKQETESCLDDSGENYPDQANEEFMSPSHNTAIEKQSDQLESRSSSGNNSSMENVERFDYAKFIPSKDLREDFLKLIGQPRNGQVHVKYHGVNQQSVGAIQQWPPNGYSYHPTMYHTHNGYQSPVVQPGYISFTNTFNVIPTVSPYSGSIGFHGQSPAGPGGFLQTQDHTYDYNFYPAARPSYHRPYFRRRNHYNSYSRYNNSQNDENQTQSEIIDLNQSEENVVENGCYPKKPNGIENHNHETSKCQLTWMQNDCDDTKQWQFSKEVGNRSSKMDNGRRQQQFVYVGEDSEKMKNGDNKSIKQENHCVEENTKKNETDKMIRKIKKKLIEISGLEEKFGRGVKLDCDQLKKLSRRAEFEEQLKSLWKKIDINAHNNGSLIRILLTSVNLPTNEPDSVTCSQGRRQFVPSVLLSNTMSLAPKLDEIGVAINTTGADIRLFTETWLSESVPDESLNF</sequence>
<dbReference type="Proteomes" id="UP001249851">
    <property type="component" value="Unassembled WGS sequence"/>
</dbReference>
<evidence type="ECO:0000313" key="2">
    <source>
        <dbReference type="EMBL" id="KAK2554177.1"/>
    </source>
</evidence>
<feature type="region of interest" description="Disordered" evidence="1">
    <location>
        <begin position="1"/>
        <end position="22"/>
    </location>
</feature>
<dbReference type="AlphaFoldDB" id="A0AAD9UYA5"/>